<dbReference type="PANTHER" id="PTHR31707">
    <property type="entry name" value="PECTINESTERASE"/>
    <property type="match status" value="1"/>
</dbReference>
<dbReference type="Gene3D" id="2.160.20.10">
    <property type="entry name" value="Single-stranded right-handed beta-helix, Pectin lyase-like"/>
    <property type="match status" value="1"/>
</dbReference>
<name>A0AAD4TDM1_9MAGN</name>
<dbReference type="InterPro" id="IPR011050">
    <property type="entry name" value="Pectin_lyase_fold/virulence"/>
</dbReference>
<dbReference type="AlphaFoldDB" id="A0AAD4TDM1"/>
<evidence type="ECO:0000256" key="3">
    <source>
        <dbReference type="ARBA" id="ARBA00023085"/>
    </source>
</evidence>
<evidence type="ECO:0000313" key="8">
    <source>
        <dbReference type="Proteomes" id="UP001202328"/>
    </source>
</evidence>
<protein>
    <recommendedName>
        <fullName evidence="5">Pectinesterase</fullName>
        <ecNumber evidence="5">3.1.1.11</ecNumber>
    </recommendedName>
</protein>
<evidence type="ECO:0000256" key="2">
    <source>
        <dbReference type="ARBA" id="ARBA00022801"/>
    </source>
</evidence>
<keyword evidence="3 5" id="KW-0063">Aspartyl esterase</keyword>
<dbReference type="PROSITE" id="PS00503">
    <property type="entry name" value="PECTINESTERASE_2"/>
    <property type="match status" value="1"/>
</dbReference>
<evidence type="ECO:0000259" key="6">
    <source>
        <dbReference type="Pfam" id="PF01095"/>
    </source>
</evidence>
<comment type="pathway">
    <text evidence="1 5">Glycan metabolism; pectin degradation; 2-dehydro-3-deoxy-D-gluconate from pectin: step 1/5.</text>
</comment>
<keyword evidence="8" id="KW-1185">Reference proteome</keyword>
<evidence type="ECO:0000313" key="7">
    <source>
        <dbReference type="EMBL" id="KAI3952192.1"/>
    </source>
</evidence>
<evidence type="ECO:0000256" key="4">
    <source>
        <dbReference type="PROSITE-ProRule" id="PRU10040"/>
    </source>
</evidence>
<dbReference type="SUPFAM" id="SSF51126">
    <property type="entry name" value="Pectin lyase-like"/>
    <property type="match status" value="1"/>
</dbReference>
<dbReference type="GO" id="GO:0030599">
    <property type="term" value="F:pectinesterase activity"/>
    <property type="evidence" value="ECO:0007669"/>
    <property type="project" value="UniProtKB-UniRule"/>
</dbReference>
<gene>
    <name evidence="7" type="ORF">MKW98_005887</name>
</gene>
<dbReference type="EMBL" id="JAJJMB010002292">
    <property type="protein sequence ID" value="KAI3952192.1"/>
    <property type="molecule type" value="Genomic_DNA"/>
</dbReference>
<proteinExistence type="predicted"/>
<keyword evidence="2 5" id="KW-0378">Hydrolase</keyword>
<dbReference type="GO" id="GO:0042545">
    <property type="term" value="P:cell wall modification"/>
    <property type="evidence" value="ECO:0007669"/>
    <property type="project" value="UniProtKB-UniRule"/>
</dbReference>
<sequence>MFSFSRFSVVEGYQDSLYAKKYNQFYRECDILGTVDFIFGSSTTFLQNCRIYCRKPNVGQSITITTDGRNSLDMNSGIVLHNCSIIATEELENVKHNFSSYFGRWLPWNEILSTLTYIEYEN</sequence>
<reference evidence="7" key="1">
    <citation type="submission" date="2022-04" db="EMBL/GenBank/DDBJ databases">
        <title>A functionally conserved STORR gene fusion in Papaver species that diverged 16.8 million years ago.</title>
        <authorList>
            <person name="Catania T."/>
        </authorList>
    </citation>
    <scope>NUCLEOTIDE SEQUENCE</scope>
    <source>
        <strain evidence="7">S-188037</strain>
    </source>
</reference>
<accession>A0AAD4TDM1</accession>
<dbReference type="GO" id="GO:0045490">
    <property type="term" value="P:pectin catabolic process"/>
    <property type="evidence" value="ECO:0007669"/>
    <property type="project" value="UniProtKB-UniRule"/>
</dbReference>
<dbReference type="InterPro" id="IPR012334">
    <property type="entry name" value="Pectin_lyas_fold"/>
</dbReference>
<organism evidence="7 8">
    <name type="scientific">Papaver atlanticum</name>
    <dbReference type="NCBI Taxonomy" id="357466"/>
    <lineage>
        <taxon>Eukaryota</taxon>
        <taxon>Viridiplantae</taxon>
        <taxon>Streptophyta</taxon>
        <taxon>Embryophyta</taxon>
        <taxon>Tracheophyta</taxon>
        <taxon>Spermatophyta</taxon>
        <taxon>Magnoliopsida</taxon>
        <taxon>Ranunculales</taxon>
        <taxon>Papaveraceae</taxon>
        <taxon>Papaveroideae</taxon>
        <taxon>Papaver</taxon>
    </lineage>
</organism>
<dbReference type="InterPro" id="IPR000070">
    <property type="entry name" value="Pectinesterase_cat"/>
</dbReference>
<dbReference type="InterPro" id="IPR033131">
    <property type="entry name" value="Pectinesterase_Asp_AS"/>
</dbReference>
<feature type="domain" description="Pectinesterase catalytic" evidence="6">
    <location>
        <begin position="9"/>
        <end position="112"/>
    </location>
</feature>
<evidence type="ECO:0000256" key="5">
    <source>
        <dbReference type="RuleBase" id="RU000589"/>
    </source>
</evidence>
<comment type="catalytic activity">
    <reaction evidence="5">
        <text>[(1-&gt;4)-alpha-D-galacturonosyl methyl ester](n) + n H2O = [(1-&gt;4)-alpha-D-galacturonosyl](n) + n methanol + n H(+)</text>
        <dbReference type="Rhea" id="RHEA:22380"/>
        <dbReference type="Rhea" id="RHEA-COMP:14570"/>
        <dbReference type="Rhea" id="RHEA-COMP:14573"/>
        <dbReference type="ChEBI" id="CHEBI:15377"/>
        <dbReference type="ChEBI" id="CHEBI:15378"/>
        <dbReference type="ChEBI" id="CHEBI:17790"/>
        <dbReference type="ChEBI" id="CHEBI:140522"/>
        <dbReference type="ChEBI" id="CHEBI:140523"/>
        <dbReference type="EC" id="3.1.1.11"/>
    </reaction>
</comment>
<comment type="caution">
    <text evidence="7">The sequence shown here is derived from an EMBL/GenBank/DDBJ whole genome shotgun (WGS) entry which is preliminary data.</text>
</comment>
<dbReference type="Proteomes" id="UP001202328">
    <property type="component" value="Unassembled WGS sequence"/>
</dbReference>
<dbReference type="EC" id="3.1.1.11" evidence="5"/>
<feature type="active site" evidence="4">
    <location>
        <position position="36"/>
    </location>
</feature>
<evidence type="ECO:0000256" key="1">
    <source>
        <dbReference type="ARBA" id="ARBA00005184"/>
    </source>
</evidence>
<dbReference type="Pfam" id="PF01095">
    <property type="entry name" value="Pectinesterase"/>
    <property type="match status" value="1"/>
</dbReference>